<feature type="binding site" evidence="9">
    <location>
        <position position="272"/>
    </location>
    <ligand>
        <name>L-histidine</name>
        <dbReference type="ChEBI" id="CHEBI:57595"/>
    </ligand>
</feature>
<dbReference type="UniPathway" id="UPA00031">
    <property type="reaction ID" value="UER00006"/>
</dbReference>
<feature type="binding site" evidence="9">
    <location>
        <position position="127"/>
    </location>
    <ligand>
        <name>L-histidine</name>
        <dbReference type="ChEBI" id="CHEBI:57595"/>
    </ligand>
</feature>
<dbReference type="KEGG" id="pdq:CL55_00011800"/>
<evidence type="ECO:0000256" key="4">
    <source>
        <dbReference type="ARBA" id="ARBA00020397"/>
    </source>
</evidence>
<evidence type="ECO:0000256" key="6">
    <source>
        <dbReference type="ARBA" id="ARBA00023102"/>
    </source>
</evidence>
<dbReference type="GO" id="GO:0005737">
    <property type="term" value="C:cytoplasm"/>
    <property type="evidence" value="ECO:0007669"/>
    <property type="project" value="UniProtKB-SubCell"/>
</dbReference>
<comment type="subunit">
    <text evidence="8">Heteromultimer composed of HisG and HisZ subunits.</text>
</comment>
<accession>A0A0E3V1J4</accession>
<reference evidence="11 12" key="1">
    <citation type="submission" date="2014-03" db="EMBL/GenBank/DDBJ databases">
        <title>Genome of Polynucleobacter strain MWH-MoK4.</title>
        <authorList>
            <person name="Hahn M.W."/>
        </authorList>
    </citation>
    <scope>NUCLEOTIDE SEQUENCE [LARGE SCALE GENOMIC DNA]</scope>
    <source>
        <strain evidence="11 12">MWH-MoK4</strain>
    </source>
</reference>
<gene>
    <name evidence="8" type="primary">hisZ</name>
    <name evidence="11" type="ORF">CL55_00011800</name>
</gene>
<keyword evidence="12" id="KW-1185">Reference proteome</keyword>
<evidence type="ECO:0000256" key="5">
    <source>
        <dbReference type="ARBA" id="ARBA00022490"/>
    </source>
</evidence>
<proteinExistence type="inferred from homology"/>
<dbReference type="CDD" id="cd00773">
    <property type="entry name" value="HisRS-like_core"/>
    <property type="match status" value="1"/>
</dbReference>
<dbReference type="Gene3D" id="3.30.930.10">
    <property type="entry name" value="Bira Bifunctional Protein, Domain 2"/>
    <property type="match status" value="1"/>
</dbReference>
<dbReference type="Pfam" id="PF13393">
    <property type="entry name" value="tRNA-synt_His"/>
    <property type="match status" value="1"/>
</dbReference>
<sequence length="391" mass="42701">MLQIMNRWLLPEYIADVLPAEARKVETLRRAILDLYQSYGYELVAPPILEFLDSLLTGTGSDLNLQTFKLVDQLSGRTLGLRADMTPQVARIDAHLLNRKGVTRLCYAGSVAHARTPVGSSAREELQLGAEIYGCATWEADFEAVSLLLETLRVAGLNKVYLDLSHAGVLEGILDGQVKDKGEVEALYSLLQSKDRPRLAIWSQCLPTKSAQALMALTELNGPCAQVLADARKSLPKHPLIDEALAQLENLAAATNAFKVNVELSIDLADLRGYQYHSGVMFAAYVDQLPQPIARGGRYDHVGQAFGRSRPATGFSMDLLTLANLAPLAQRKPAIVAPWTLEAGLASKIAELRVAGEVVIQALGGDDVETAEYLCDRELVRQDSAWVVKKK</sequence>
<dbReference type="HAMAP" id="MF_00125">
    <property type="entry name" value="HisZ"/>
    <property type="match status" value="1"/>
</dbReference>
<comment type="subcellular location">
    <subcellularLocation>
        <location evidence="1 8">Cytoplasm</location>
    </subcellularLocation>
</comment>
<evidence type="ECO:0000259" key="10">
    <source>
        <dbReference type="Pfam" id="PF13393"/>
    </source>
</evidence>
<dbReference type="PATRIC" id="fig|576611.7.peg.1196"/>
<comment type="similarity">
    <text evidence="3 8">Belongs to the class-II aminoacyl-tRNA synthetase family. HisZ subfamily.</text>
</comment>
<evidence type="ECO:0000256" key="2">
    <source>
        <dbReference type="ARBA" id="ARBA00004667"/>
    </source>
</evidence>
<dbReference type="STRING" id="1835254.CL55_00011800"/>
<keyword evidence="6 8" id="KW-0368">Histidine biosynthesis</keyword>
<evidence type="ECO:0000256" key="7">
    <source>
        <dbReference type="ARBA" id="ARBA00025246"/>
    </source>
</evidence>
<keyword evidence="11" id="KW-0808">Transferase</keyword>
<dbReference type="HOGENOM" id="CLU_025113_0_1_4"/>
<dbReference type="NCBIfam" id="NF008935">
    <property type="entry name" value="PRK12292.1-1"/>
    <property type="match status" value="1"/>
</dbReference>
<dbReference type="SUPFAM" id="SSF55681">
    <property type="entry name" value="Class II aaRS and biotin synthetases"/>
    <property type="match status" value="1"/>
</dbReference>
<evidence type="ECO:0000313" key="11">
    <source>
        <dbReference type="EMBL" id="AKD25513.1"/>
    </source>
</evidence>
<dbReference type="PIRSF" id="PIRSF001549">
    <property type="entry name" value="His-tRNA_synth"/>
    <property type="match status" value="1"/>
</dbReference>
<dbReference type="NCBIfam" id="NF009086">
    <property type="entry name" value="PRK12421.1"/>
    <property type="match status" value="1"/>
</dbReference>
<dbReference type="InterPro" id="IPR041715">
    <property type="entry name" value="HisRS-like_core"/>
</dbReference>
<dbReference type="Proteomes" id="UP000061135">
    <property type="component" value="Chromosome"/>
</dbReference>
<dbReference type="PANTHER" id="PTHR11476">
    <property type="entry name" value="HISTIDYL-TRNA SYNTHETASE"/>
    <property type="match status" value="1"/>
</dbReference>
<keyword evidence="8" id="KW-0028">Amino-acid biosynthesis</keyword>
<dbReference type="PANTHER" id="PTHR11476:SF7">
    <property type="entry name" value="HISTIDINE--TRNA LIGASE"/>
    <property type="match status" value="1"/>
</dbReference>
<evidence type="ECO:0000256" key="8">
    <source>
        <dbReference type="HAMAP-Rule" id="MF_00125"/>
    </source>
</evidence>
<comment type="miscellaneous">
    <text evidence="8">This function is generally fulfilled by the C-terminal part of HisG, which is missing in some bacteria such as this one.</text>
</comment>
<feature type="binding site" evidence="9">
    <location>
        <position position="131"/>
    </location>
    <ligand>
        <name>L-histidine</name>
        <dbReference type="ChEBI" id="CHEBI:57595"/>
    </ligand>
</feature>
<comment type="function">
    <text evidence="7 8">Required for the first step of histidine biosynthesis. May allow the feedback regulation of ATP phosphoribosyltransferase activity by histidine.</text>
</comment>
<name>A0A0E3V1J4_9BURK</name>
<protein>
    <recommendedName>
        <fullName evidence="4 8">ATP phosphoribosyltransferase regulatory subunit</fullName>
    </recommendedName>
</protein>
<dbReference type="GO" id="GO:0016757">
    <property type="term" value="F:glycosyltransferase activity"/>
    <property type="evidence" value="ECO:0007669"/>
    <property type="project" value="UniProtKB-KW"/>
</dbReference>
<keyword evidence="11" id="KW-0328">Glycosyltransferase</keyword>
<organism evidence="11 12">
    <name type="scientific">Polynucleobacter duraquae</name>
    <dbReference type="NCBI Taxonomy" id="1835254"/>
    <lineage>
        <taxon>Bacteria</taxon>
        <taxon>Pseudomonadati</taxon>
        <taxon>Pseudomonadota</taxon>
        <taxon>Betaproteobacteria</taxon>
        <taxon>Burkholderiales</taxon>
        <taxon>Burkholderiaceae</taxon>
        <taxon>Polynucleobacter</taxon>
    </lineage>
</organism>
<dbReference type="InterPro" id="IPR045864">
    <property type="entry name" value="aa-tRNA-synth_II/BPL/LPL"/>
</dbReference>
<dbReference type="InterPro" id="IPR004517">
    <property type="entry name" value="HisZ"/>
</dbReference>
<evidence type="ECO:0000256" key="9">
    <source>
        <dbReference type="PIRSR" id="PIRSR001549-1"/>
    </source>
</evidence>
<feature type="domain" description="Class II Histidinyl-tRNA synthetase (HisRS)-like catalytic core" evidence="10">
    <location>
        <begin position="13"/>
        <end position="321"/>
    </location>
</feature>
<dbReference type="GO" id="GO:0000105">
    <property type="term" value="P:L-histidine biosynthetic process"/>
    <property type="evidence" value="ECO:0007669"/>
    <property type="project" value="UniProtKB-UniRule"/>
</dbReference>
<dbReference type="NCBIfam" id="TIGR00443">
    <property type="entry name" value="hisZ_biosyn_reg"/>
    <property type="match status" value="1"/>
</dbReference>
<keyword evidence="5 8" id="KW-0963">Cytoplasm</keyword>
<dbReference type="InterPro" id="IPR004516">
    <property type="entry name" value="HisRS/HisZ"/>
</dbReference>
<comment type="pathway">
    <text evidence="2 8">Amino-acid biosynthesis; L-histidine biosynthesis; L-histidine from 5-phospho-alpha-D-ribose 1-diphosphate: step 1/9.</text>
</comment>
<dbReference type="AlphaFoldDB" id="A0A0E3V1J4"/>
<dbReference type="EMBL" id="CP007501">
    <property type="protein sequence ID" value="AKD25513.1"/>
    <property type="molecule type" value="Genomic_DNA"/>
</dbReference>
<evidence type="ECO:0000256" key="1">
    <source>
        <dbReference type="ARBA" id="ARBA00004496"/>
    </source>
</evidence>
<evidence type="ECO:0000313" key="12">
    <source>
        <dbReference type="Proteomes" id="UP000061135"/>
    </source>
</evidence>
<feature type="binding site" evidence="9">
    <location>
        <begin position="84"/>
        <end position="86"/>
    </location>
    <ligand>
        <name>L-histidine</name>
        <dbReference type="ChEBI" id="CHEBI:57595"/>
    </ligand>
</feature>
<evidence type="ECO:0000256" key="3">
    <source>
        <dbReference type="ARBA" id="ARBA00005539"/>
    </source>
</evidence>